<evidence type="ECO:0000313" key="12">
    <source>
        <dbReference type="Proteomes" id="UP000283442"/>
    </source>
</evidence>
<comment type="similarity">
    <text evidence="2">Belongs to the multi antimicrobial extrusion (MATE) (TC 2.A.66.1) family. MepA subfamily.</text>
</comment>
<dbReference type="Proteomes" id="UP000283442">
    <property type="component" value="Unassembled WGS sequence"/>
</dbReference>
<evidence type="ECO:0000256" key="1">
    <source>
        <dbReference type="ARBA" id="ARBA00004651"/>
    </source>
</evidence>
<dbReference type="PIRSF" id="PIRSF006603">
    <property type="entry name" value="DinF"/>
    <property type="match status" value="1"/>
</dbReference>
<keyword evidence="6 10" id="KW-0812">Transmembrane</keyword>
<keyword evidence="9" id="KW-0046">Antibiotic resistance</keyword>
<feature type="transmembrane region" description="Helical" evidence="10">
    <location>
        <begin position="125"/>
        <end position="147"/>
    </location>
</feature>
<dbReference type="InterPro" id="IPR048279">
    <property type="entry name" value="MdtK-like"/>
</dbReference>
<accession>A0A414NX09</accession>
<protein>
    <recommendedName>
        <fullName evidence="3">Multidrug export protein MepA</fullName>
    </recommendedName>
</protein>
<evidence type="ECO:0000256" key="2">
    <source>
        <dbReference type="ARBA" id="ARBA00008417"/>
    </source>
</evidence>
<proteinExistence type="inferred from homology"/>
<comment type="caution">
    <text evidence="11">The sequence shown here is derived from an EMBL/GenBank/DDBJ whole genome shotgun (WGS) entry which is preliminary data.</text>
</comment>
<dbReference type="CDD" id="cd13143">
    <property type="entry name" value="MATE_MepA_like"/>
    <property type="match status" value="1"/>
</dbReference>
<evidence type="ECO:0000256" key="9">
    <source>
        <dbReference type="ARBA" id="ARBA00023251"/>
    </source>
</evidence>
<keyword evidence="7 10" id="KW-1133">Transmembrane helix</keyword>
<comment type="subcellular location">
    <subcellularLocation>
        <location evidence="1">Cell membrane</location>
        <topology evidence="1">Multi-pass membrane protein</topology>
    </subcellularLocation>
</comment>
<feature type="transmembrane region" description="Helical" evidence="10">
    <location>
        <begin position="167"/>
        <end position="190"/>
    </location>
</feature>
<sequence>MTFFLDFTVTVYPTMSIGQFSERILIDMQRTTTKHSPLARRFRLGSLLRFAAPSIGMMIIISLYTVTDGIFIGRYAGSDALAASNIVYPAINVVFGLAIMLASGGSALVAKNLGENKPQLARQRFTMITVTTAVLAIALATLTIAAGDSLLMLLGASPELMADCRSYLYSLLPFFPFAALMILFNAFFIADGRPIQGFIVSVLSGLTNASLDYLFLAHLGLGIFGAGLATGIADLIAGIFGLVYFYRYSHLIRFTRPRLEWRALGQAFYNGSSELVTQLSVGITTFLFNILTFRYAGADGVAAISVILYAEMLLSAVYMGFTNGIAPIFSYHFGARGFGELRRLVRLSLTVIVGSALLSFSLAHLLAAPLISLFLPQGGHVYELTRQGFALFSFTFLLCGFDIFISGFFTAISDGRTSALMSFARNLLGIVFFLLTLPQMLGLSGVWLAVPAADVTALLFGTFLLVSRMREFKDMDTAQKEIRLTDIKGRNA</sequence>
<dbReference type="Pfam" id="PF01554">
    <property type="entry name" value="MatE"/>
    <property type="match status" value="2"/>
</dbReference>
<feature type="transmembrane region" description="Helical" evidence="10">
    <location>
        <begin position="391"/>
        <end position="411"/>
    </location>
</feature>
<dbReference type="OrthoDB" id="9811110at2"/>
<feature type="transmembrane region" description="Helical" evidence="10">
    <location>
        <begin position="47"/>
        <end position="66"/>
    </location>
</feature>
<keyword evidence="5" id="KW-1003">Cell membrane</keyword>
<keyword evidence="4" id="KW-0813">Transport</keyword>
<evidence type="ECO:0000256" key="3">
    <source>
        <dbReference type="ARBA" id="ARBA00022106"/>
    </source>
</evidence>
<organism evidence="11 12">
    <name type="scientific">Mitsuokella multacida</name>
    <dbReference type="NCBI Taxonomy" id="52226"/>
    <lineage>
        <taxon>Bacteria</taxon>
        <taxon>Bacillati</taxon>
        <taxon>Bacillota</taxon>
        <taxon>Negativicutes</taxon>
        <taxon>Selenomonadales</taxon>
        <taxon>Selenomonadaceae</taxon>
        <taxon>Mitsuokella</taxon>
    </lineage>
</organism>
<feature type="transmembrane region" description="Helical" evidence="10">
    <location>
        <begin position="423"/>
        <end position="441"/>
    </location>
</feature>
<evidence type="ECO:0000313" key="11">
    <source>
        <dbReference type="EMBL" id="RHF51757.1"/>
    </source>
</evidence>
<evidence type="ECO:0000256" key="4">
    <source>
        <dbReference type="ARBA" id="ARBA00022448"/>
    </source>
</evidence>
<dbReference type="EMBL" id="QRHE01000005">
    <property type="protein sequence ID" value="RHF51757.1"/>
    <property type="molecule type" value="Genomic_DNA"/>
</dbReference>
<evidence type="ECO:0000256" key="8">
    <source>
        <dbReference type="ARBA" id="ARBA00023136"/>
    </source>
</evidence>
<feature type="transmembrane region" description="Helical" evidence="10">
    <location>
        <begin position="347"/>
        <end position="371"/>
    </location>
</feature>
<dbReference type="InterPro" id="IPR045070">
    <property type="entry name" value="MATE_MepA-like"/>
</dbReference>
<dbReference type="InterPro" id="IPR051327">
    <property type="entry name" value="MATE_MepA_subfamily"/>
</dbReference>
<gene>
    <name evidence="11" type="ORF">DW674_05910</name>
</gene>
<dbReference type="GO" id="GO:0015297">
    <property type="term" value="F:antiporter activity"/>
    <property type="evidence" value="ECO:0007669"/>
    <property type="project" value="InterPro"/>
</dbReference>
<reference evidence="11 12" key="1">
    <citation type="submission" date="2018-08" db="EMBL/GenBank/DDBJ databases">
        <title>A genome reference for cultivated species of the human gut microbiota.</title>
        <authorList>
            <person name="Zou Y."/>
            <person name="Xue W."/>
            <person name="Luo G."/>
        </authorList>
    </citation>
    <scope>NUCLEOTIDE SEQUENCE [LARGE SCALE GENOMIC DNA]</scope>
    <source>
        <strain evidence="11 12">AM25-21AC</strain>
    </source>
</reference>
<dbReference type="GO" id="GO:0042910">
    <property type="term" value="F:xenobiotic transmembrane transporter activity"/>
    <property type="evidence" value="ECO:0007669"/>
    <property type="project" value="InterPro"/>
</dbReference>
<dbReference type="PANTHER" id="PTHR43823:SF3">
    <property type="entry name" value="MULTIDRUG EXPORT PROTEIN MEPA"/>
    <property type="match status" value="1"/>
</dbReference>
<dbReference type="GO" id="GO:0005886">
    <property type="term" value="C:plasma membrane"/>
    <property type="evidence" value="ECO:0007669"/>
    <property type="project" value="UniProtKB-SubCell"/>
</dbReference>
<feature type="transmembrane region" description="Helical" evidence="10">
    <location>
        <begin position="86"/>
        <end position="113"/>
    </location>
</feature>
<evidence type="ECO:0000256" key="5">
    <source>
        <dbReference type="ARBA" id="ARBA00022475"/>
    </source>
</evidence>
<feature type="transmembrane region" description="Helical" evidence="10">
    <location>
        <begin position="197"/>
        <end position="216"/>
    </location>
</feature>
<dbReference type="InterPro" id="IPR002528">
    <property type="entry name" value="MATE_fam"/>
</dbReference>
<evidence type="ECO:0000256" key="7">
    <source>
        <dbReference type="ARBA" id="ARBA00022989"/>
    </source>
</evidence>
<dbReference type="GO" id="GO:0046677">
    <property type="term" value="P:response to antibiotic"/>
    <property type="evidence" value="ECO:0007669"/>
    <property type="project" value="UniProtKB-KW"/>
</dbReference>
<feature type="transmembrane region" description="Helical" evidence="10">
    <location>
        <begin position="303"/>
        <end position="326"/>
    </location>
</feature>
<keyword evidence="8 10" id="KW-0472">Membrane</keyword>
<feature type="transmembrane region" description="Helical" evidence="10">
    <location>
        <begin position="267"/>
        <end position="291"/>
    </location>
</feature>
<dbReference type="PANTHER" id="PTHR43823">
    <property type="entry name" value="SPORULATION PROTEIN YKVU"/>
    <property type="match status" value="1"/>
</dbReference>
<name>A0A414NX09_9FIRM</name>
<dbReference type="AlphaFoldDB" id="A0A414NX09"/>
<evidence type="ECO:0000256" key="6">
    <source>
        <dbReference type="ARBA" id="ARBA00022692"/>
    </source>
</evidence>
<evidence type="ECO:0000256" key="10">
    <source>
        <dbReference type="SAM" id="Phobius"/>
    </source>
</evidence>
<feature type="transmembrane region" description="Helical" evidence="10">
    <location>
        <begin position="447"/>
        <end position="466"/>
    </location>
</feature>
<feature type="transmembrane region" description="Helical" evidence="10">
    <location>
        <begin position="222"/>
        <end position="246"/>
    </location>
</feature>